<dbReference type="EMBL" id="MN740770">
    <property type="protein sequence ID" value="QHU10634.1"/>
    <property type="molecule type" value="Genomic_DNA"/>
</dbReference>
<sequence>METMRTHLQLQAQRATVHASYDAAIAENNEKFYNGDPKATSEYIYENQKTDAEKIIALLVKGVYAVSISKKTKVGMDGLMIEIAKLALTHPDDNFILDRKNSFILTGMSCIAWETDMKDKSPSFLKNNIYHHGQLKNAPLKNLKNSLVQIDEFDTATKEFLRLHNVLSDAGLLNINYIKENNIRFIFASATLIKELYQLDQWGDLHAHYKMTIPASYIGHKDFLDLGIIQPWYPMTNLASAEKWVTEDIVQNYGSDYRVSTVRTNNKNKDYVETACKKHKIKFIEHNSEDRLSSEDEEKLFVAQLDSHVVLAVKGFYRRAVLIPNQYKIRIGATHELYKPNDRVDYNTEIQAKPGRMSGYWRNIILNNDGEIIHKTGPHRTSIAAIECYEEVYNNPFGLNSFQTSTFKKKNGVVKKAKPSLISSMHVVGLEENAIIPYRVADDPHNPQTVPFVFVVTPQQYGTIARIANSNKWDNESIHNIIAIYNPNLVTELNRIKDAGGEDQTVEPNETATTYNVYISEFVKAFQGKYRRFHQGNNENKFIDKSQIYLDKKEKRIIVSIYYGTKLASTYS</sequence>
<protein>
    <submittedName>
        <fullName evidence="1">Uncharacterized protein</fullName>
    </submittedName>
</protein>
<organism evidence="1">
    <name type="scientific">viral metagenome</name>
    <dbReference type="NCBI Taxonomy" id="1070528"/>
    <lineage>
        <taxon>unclassified sequences</taxon>
        <taxon>metagenomes</taxon>
        <taxon>organismal metagenomes</taxon>
    </lineage>
</organism>
<accession>A0A6C0K3K1</accession>
<proteinExistence type="predicted"/>
<name>A0A6C0K3K1_9ZZZZ</name>
<evidence type="ECO:0000313" key="1">
    <source>
        <dbReference type="EMBL" id="QHU10634.1"/>
    </source>
</evidence>
<dbReference type="AlphaFoldDB" id="A0A6C0K3K1"/>
<reference evidence="1" key="1">
    <citation type="journal article" date="2020" name="Nature">
        <title>Giant virus diversity and host interactions through global metagenomics.</title>
        <authorList>
            <person name="Schulz F."/>
            <person name="Roux S."/>
            <person name="Paez-Espino D."/>
            <person name="Jungbluth S."/>
            <person name="Walsh D.A."/>
            <person name="Denef V.J."/>
            <person name="McMahon K.D."/>
            <person name="Konstantinidis K.T."/>
            <person name="Eloe-Fadrosh E.A."/>
            <person name="Kyrpides N.C."/>
            <person name="Woyke T."/>
        </authorList>
    </citation>
    <scope>NUCLEOTIDE SEQUENCE</scope>
    <source>
        <strain evidence="1">GVMAG-S-1101165-83</strain>
    </source>
</reference>